<evidence type="ECO:0000256" key="1">
    <source>
        <dbReference type="ARBA" id="ARBA00022630"/>
    </source>
</evidence>
<dbReference type="EMBL" id="CP016172">
    <property type="protein sequence ID" value="ANN78026.1"/>
    <property type="molecule type" value="Genomic_DNA"/>
</dbReference>
<feature type="domain" description="2Fe-2S ferredoxin-type" evidence="7">
    <location>
        <begin position="230"/>
        <end position="315"/>
    </location>
</feature>
<evidence type="ECO:0000256" key="5">
    <source>
        <dbReference type="ARBA" id="ARBA00023004"/>
    </source>
</evidence>
<dbReference type="Proteomes" id="UP000091926">
    <property type="component" value="Chromosome"/>
</dbReference>
<keyword evidence="6" id="KW-0411">Iron-sulfur</keyword>
<dbReference type="PROSITE" id="PS51085">
    <property type="entry name" value="2FE2S_FER_2"/>
    <property type="match status" value="1"/>
</dbReference>
<dbReference type="SUPFAM" id="SSF52343">
    <property type="entry name" value="Ferredoxin reductase-like, C-terminal NADP-linked domain"/>
    <property type="match status" value="1"/>
</dbReference>
<protein>
    <submittedName>
        <fullName evidence="9">Ferredoxin</fullName>
    </submittedName>
</protein>
<evidence type="ECO:0000256" key="4">
    <source>
        <dbReference type="ARBA" id="ARBA00023002"/>
    </source>
</evidence>
<dbReference type="InterPro" id="IPR036010">
    <property type="entry name" value="2Fe-2S_ferredoxin-like_sf"/>
</dbReference>
<dbReference type="STRING" id="463014.BAU07_13835"/>
<evidence type="ECO:0000313" key="10">
    <source>
        <dbReference type="Proteomes" id="UP000091926"/>
    </source>
</evidence>
<dbReference type="PANTHER" id="PTHR47354">
    <property type="entry name" value="NADH OXIDOREDUCTASE HCR"/>
    <property type="match status" value="1"/>
</dbReference>
<dbReference type="OrthoDB" id="544091at2"/>
<evidence type="ECO:0000256" key="3">
    <source>
        <dbReference type="ARBA" id="ARBA00022723"/>
    </source>
</evidence>
<dbReference type="InterPro" id="IPR006058">
    <property type="entry name" value="2Fe2S_fd_BS"/>
</dbReference>
<dbReference type="InterPro" id="IPR050415">
    <property type="entry name" value="MRET"/>
</dbReference>
<proteinExistence type="predicted"/>
<dbReference type="Gene3D" id="3.10.20.30">
    <property type="match status" value="1"/>
</dbReference>
<dbReference type="InterPro" id="IPR017927">
    <property type="entry name" value="FAD-bd_FR_type"/>
</dbReference>
<dbReference type="Pfam" id="PF00111">
    <property type="entry name" value="Fer2"/>
    <property type="match status" value="1"/>
</dbReference>
<dbReference type="CDD" id="cd00207">
    <property type="entry name" value="fer2"/>
    <property type="match status" value="1"/>
</dbReference>
<reference evidence="9 10" key="1">
    <citation type="submission" date="2016-06" db="EMBL/GenBank/DDBJ databases">
        <title>Complete genome sequences of Bordetella bronchialis and Bordetella flabilis.</title>
        <authorList>
            <person name="LiPuma J.J."/>
            <person name="Spilker T."/>
        </authorList>
    </citation>
    <scope>NUCLEOTIDE SEQUENCE [LARGE SCALE GENOMIC DNA]</scope>
    <source>
        <strain evidence="9 10">AU10664</strain>
    </source>
</reference>
<dbReference type="InterPro" id="IPR039261">
    <property type="entry name" value="FNR_nucleotide-bd"/>
</dbReference>
<dbReference type="PRINTS" id="PR00409">
    <property type="entry name" value="PHDIOXRDTASE"/>
</dbReference>
<dbReference type="RefSeq" id="WP_066658709.1">
    <property type="nucleotide sequence ID" value="NZ_CBCSCL010000001.1"/>
</dbReference>
<evidence type="ECO:0000259" key="8">
    <source>
        <dbReference type="PROSITE" id="PS51384"/>
    </source>
</evidence>
<dbReference type="Gene3D" id="2.40.30.10">
    <property type="entry name" value="Translation factors"/>
    <property type="match status" value="1"/>
</dbReference>
<evidence type="ECO:0000313" key="9">
    <source>
        <dbReference type="EMBL" id="ANN78026.1"/>
    </source>
</evidence>
<dbReference type="GO" id="GO:0046872">
    <property type="term" value="F:metal ion binding"/>
    <property type="evidence" value="ECO:0007669"/>
    <property type="project" value="UniProtKB-KW"/>
</dbReference>
<dbReference type="GO" id="GO:0051537">
    <property type="term" value="F:2 iron, 2 sulfur cluster binding"/>
    <property type="evidence" value="ECO:0007669"/>
    <property type="project" value="UniProtKB-KW"/>
</dbReference>
<keyword evidence="5" id="KW-0408">Iron</keyword>
<dbReference type="InterPro" id="IPR017938">
    <property type="entry name" value="Riboflavin_synthase-like_b-brl"/>
</dbReference>
<evidence type="ECO:0000259" key="7">
    <source>
        <dbReference type="PROSITE" id="PS51085"/>
    </source>
</evidence>
<dbReference type="InterPro" id="IPR012675">
    <property type="entry name" value="Beta-grasp_dom_sf"/>
</dbReference>
<keyword evidence="2" id="KW-0001">2Fe-2S</keyword>
<dbReference type="KEGG" id="bfz:BAU07_13835"/>
<accession>A0A193GEZ9</accession>
<dbReference type="InterPro" id="IPR001041">
    <property type="entry name" value="2Fe-2S_ferredoxin-type"/>
</dbReference>
<organism evidence="9 10">
    <name type="scientific">Bordetella flabilis</name>
    <dbReference type="NCBI Taxonomy" id="463014"/>
    <lineage>
        <taxon>Bacteria</taxon>
        <taxon>Pseudomonadati</taxon>
        <taxon>Pseudomonadota</taxon>
        <taxon>Betaproteobacteria</taxon>
        <taxon>Burkholderiales</taxon>
        <taxon>Alcaligenaceae</taxon>
        <taxon>Bordetella</taxon>
    </lineage>
</organism>
<keyword evidence="10" id="KW-1185">Reference proteome</keyword>
<dbReference type="Gene3D" id="3.40.50.80">
    <property type="entry name" value="Nucleotide-binding domain of ferredoxin-NADP reductase (FNR) module"/>
    <property type="match status" value="1"/>
</dbReference>
<sequence length="315" mass="34074">MSTTHLNLRIRTIAQEADGIHSFELVEEGGAALPPFTAGAHITLHLPGGLARSYSLINTPGEQHRYVIAVNRDAASRGGSRYLHEQARVGQVLRAEAPRNLFALDETAQRSVLIAGGIGITPIRSMIRRLEVLGRDWRLHYCARRPAAAAFLDELDGDDRVSTYFDGAARARRLDIAATVAALPRDAHVYCCGPLPMLEDFRRHTAALPAERVHFEHFSAVETPAQEGGFNVRLARSGRSVRVPPGHSILQALLDAGEAPAHSCQQGVCGSCETAVLAGRPEHRDQVLSEAERAAGKTMMICCSGSLDAELVLDL</sequence>
<dbReference type="GO" id="GO:0016491">
    <property type="term" value="F:oxidoreductase activity"/>
    <property type="evidence" value="ECO:0007669"/>
    <property type="project" value="UniProtKB-KW"/>
</dbReference>
<keyword evidence="1" id="KW-0285">Flavoprotein</keyword>
<evidence type="ECO:0000256" key="6">
    <source>
        <dbReference type="ARBA" id="ARBA00023014"/>
    </source>
</evidence>
<keyword evidence="4" id="KW-0560">Oxidoreductase</keyword>
<dbReference type="SUPFAM" id="SSF63380">
    <property type="entry name" value="Riboflavin synthase domain-like"/>
    <property type="match status" value="1"/>
</dbReference>
<name>A0A193GEZ9_9BORD</name>
<gene>
    <name evidence="9" type="ORF">BAU07_13835</name>
</gene>
<dbReference type="PANTHER" id="PTHR47354:SF1">
    <property type="entry name" value="CARNITINE MONOOXYGENASE REDUCTASE SUBUNIT"/>
    <property type="match status" value="1"/>
</dbReference>
<dbReference type="PROSITE" id="PS51384">
    <property type="entry name" value="FAD_FR"/>
    <property type="match status" value="1"/>
</dbReference>
<keyword evidence="3" id="KW-0479">Metal-binding</keyword>
<dbReference type="AlphaFoldDB" id="A0A193GEZ9"/>
<evidence type="ECO:0000256" key="2">
    <source>
        <dbReference type="ARBA" id="ARBA00022714"/>
    </source>
</evidence>
<dbReference type="SUPFAM" id="SSF54292">
    <property type="entry name" value="2Fe-2S ferredoxin-like"/>
    <property type="match status" value="1"/>
</dbReference>
<dbReference type="CDD" id="cd06185">
    <property type="entry name" value="PDR_like"/>
    <property type="match status" value="1"/>
</dbReference>
<feature type="domain" description="FAD-binding FR-type" evidence="8">
    <location>
        <begin position="3"/>
        <end position="105"/>
    </location>
</feature>
<dbReference type="PROSITE" id="PS00197">
    <property type="entry name" value="2FE2S_FER_1"/>
    <property type="match status" value="1"/>
</dbReference>